<dbReference type="SUPFAM" id="SSF52743">
    <property type="entry name" value="Subtilisin-like"/>
    <property type="match status" value="1"/>
</dbReference>
<evidence type="ECO:0000256" key="6">
    <source>
        <dbReference type="ARBA" id="ARBA00022801"/>
    </source>
</evidence>
<evidence type="ECO:0000256" key="4">
    <source>
        <dbReference type="ARBA" id="ARBA00022670"/>
    </source>
</evidence>
<dbReference type="PROSITE" id="PS00136">
    <property type="entry name" value="SUBTILASE_ASP"/>
    <property type="match status" value="1"/>
</dbReference>
<evidence type="ECO:0000256" key="3">
    <source>
        <dbReference type="ARBA" id="ARBA00022475"/>
    </source>
</evidence>
<evidence type="ECO:0000256" key="7">
    <source>
        <dbReference type="ARBA" id="ARBA00022825"/>
    </source>
</evidence>
<dbReference type="Pfam" id="PF00082">
    <property type="entry name" value="Peptidase_S8"/>
    <property type="match status" value="1"/>
</dbReference>
<dbReference type="GO" id="GO:0004252">
    <property type="term" value="F:serine-type endopeptidase activity"/>
    <property type="evidence" value="ECO:0007669"/>
    <property type="project" value="UniProtKB-UniRule"/>
</dbReference>
<keyword evidence="3" id="KW-1003">Cell membrane</keyword>
<evidence type="ECO:0000256" key="11">
    <source>
        <dbReference type="SAM" id="Phobius"/>
    </source>
</evidence>
<dbReference type="Gene3D" id="3.40.50.200">
    <property type="entry name" value="Peptidase S8/S53 domain"/>
    <property type="match status" value="1"/>
</dbReference>
<name>A0A6V8L8J1_9ACTN</name>
<organism evidence="13 14">
    <name type="scientific">Phytohabitans rumicis</name>
    <dbReference type="NCBI Taxonomy" id="1076125"/>
    <lineage>
        <taxon>Bacteria</taxon>
        <taxon>Bacillati</taxon>
        <taxon>Actinomycetota</taxon>
        <taxon>Actinomycetes</taxon>
        <taxon>Micromonosporales</taxon>
        <taxon>Micromonosporaceae</taxon>
    </lineage>
</organism>
<dbReference type="Proteomes" id="UP000482960">
    <property type="component" value="Unassembled WGS sequence"/>
</dbReference>
<dbReference type="PRINTS" id="PR00723">
    <property type="entry name" value="SUBTILISIN"/>
</dbReference>
<feature type="transmembrane region" description="Helical" evidence="11">
    <location>
        <begin position="279"/>
        <end position="300"/>
    </location>
</feature>
<evidence type="ECO:0000313" key="13">
    <source>
        <dbReference type="EMBL" id="GFJ91308.1"/>
    </source>
</evidence>
<proteinExistence type="inferred from homology"/>
<dbReference type="InterPro" id="IPR023834">
    <property type="entry name" value="T7SS_pept_S8A_mycosin"/>
</dbReference>
<protein>
    <recommendedName>
        <fullName evidence="12">Peptidase S8/S53 domain-containing protein</fullName>
    </recommendedName>
</protein>
<feature type="active site" description="Charge relay system" evidence="10">
    <location>
        <position position="7"/>
    </location>
</feature>
<dbReference type="InterPro" id="IPR051048">
    <property type="entry name" value="Peptidase_S8/S53_subtilisin"/>
</dbReference>
<comment type="similarity">
    <text evidence="2 10">Belongs to the peptidase S8 family.</text>
</comment>
<reference evidence="13 14" key="2">
    <citation type="submission" date="2020-03" db="EMBL/GenBank/DDBJ databases">
        <authorList>
            <person name="Ichikawa N."/>
            <person name="Kimura A."/>
            <person name="Kitahashi Y."/>
            <person name="Uohara A."/>
        </authorList>
    </citation>
    <scope>NUCLEOTIDE SEQUENCE [LARGE SCALE GENOMIC DNA]</scope>
    <source>
        <strain evidence="13 14">NBRC 108638</strain>
    </source>
</reference>
<dbReference type="InterPro" id="IPR015500">
    <property type="entry name" value="Peptidase_S8_subtilisin-rel"/>
</dbReference>
<evidence type="ECO:0000256" key="2">
    <source>
        <dbReference type="ARBA" id="ARBA00011073"/>
    </source>
</evidence>
<keyword evidence="6 10" id="KW-0378">Hydrolase</keyword>
<keyword evidence="8 11" id="KW-1133">Transmembrane helix</keyword>
<keyword evidence="4 10" id="KW-0645">Protease</keyword>
<dbReference type="PANTHER" id="PTHR43399">
    <property type="entry name" value="SUBTILISIN-RELATED"/>
    <property type="match status" value="1"/>
</dbReference>
<dbReference type="PROSITE" id="PS51892">
    <property type="entry name" value="SUBTILASE"/>
    <property type="match status" value="1"/>
</dbReference>
<feature type="active site" description="Charge relay system" evidence="10">
    <location>
        <position position="40"/>
    </location>
</feature>
<keyword evidence="14" id="KW-1185">Reference proteome</keyword>
<sequence length="315" mass="31458">MVVAVIDTGVDPHPDLKDNLLPGTDAVSGSGDGRLDMDSHGTGMAGLIAAHGSGPEAGALGIAPEAKILPVRNQGSSGQDNSDTLAAGIEWAVNHGATIINVSSGGSPSPRLRSAVAAAVAADVVIVAAAGNRPTDLVVTFPAALDGTLAVGATDGNGNHADVSVTSRQIAISAPGVDIYSTSYKGQYSKGTGTSNATAIVAGAVALVRSKYPDLSAQEVIHRLTATATDKGPPGRDEQYGYGVLNLVAALTADVPPLGAPATPVTTPPEPEPDRGNGVAALVALSAFVVAAIVVTILLVRSRRRSHNAPGTVEQ</sequence>
<reference evidence="13 14" key="1">
    <citation type="submission" date="2020-03" db="EMBL/GenBank/DDBJ databases">
        <title>Whole genome shotgun sequence of Phytohabitans rumicis NBRC 108638.</title>
        <authorList>
            <person name="Komaki H."/>
            <person name="Tamura T."/>
        </authorList>
    </citation>
    <scope>NUCLEOTIDE SEQUENCE [LARGE SCALE GENOMIC DNA]</scope>
    <source>
        <strain evidence="13 14">NBRC 108638</strain>
    </source>
</reference>
<evidence type="ECO:0000313" key="14">
    <source>
        <dbReference type="Proteomes" id="UP000482960"/>
    </source>
</evidence>
<feature type="domain" description="Peptidase S8/S53" evidence="12">
    <location>
        <begin position="2"/>
        <end position="243"/>
    </location>
</feature>
<dbReference type="NCBIfam" id="TIGR03921">
    <property type="entry name" value="T7SS_mycosin"/>
    <property type="match status" value="1"/>
</dbReference>
<keyword evidence="7 10" id="KW-0720">Serine protease</keyword>
<accession>A0A6V8L8J1</accession>
<evidence type="ECO:0000256" key="1">
    <source>
        <dbReference type="ARBA" id="ARBA00004162"/>
    </source>
</evidence>
<dbReference type="GO" id="GO:0006508">
    <property type="term" value="P:proteolysis"/>
    <property type="evidence" value="ECO:0007669"/>
    <property type="project" value="UniProtKB-KW"/>
</dbReference>
<dbReference type="PANTHER" id="PTHR43399:SF4">
    <property type="entry name" value="CELL WALL-ASSOCIATED PROTEASE"/>
    <property type="match status" value="1"/>
</dbReference>
<comment type="subcellular location">
    <subcellularLocation>
        <location evidence="1">Cell membrane</location>
        <topology evidence="1">Single-pass membrane protein</topology>
    </subcellularLocation>
</comment>
<gene>
    <name evidence="13" type="ORF">Prum_049500</name>
</gene>
<dbReference type="EMBL" id="BLPG01000001">
    <property type="protein sequence ID" value="GFJ91308.1"/>
    <property type="molecule type" value="Genomic_DNA"/>
</dbReference>
<dbReference type="InterPro" id="IPR000209">
    <property type="entry name" value="Peptidase_S8/S53_dom"/>
</dbReference>
<evidence type="ECO:0000256" key="10">
    <source>
        <dbReference type="PROSITE-ProRule" id="PRU01240"/>
    </source>
</evidence>
<feature type="active site" description="Charge relay system" evidence="10">
    <location>
        <position position="195"/>
    </location>
</feature>
<evidence type="ECO:0000256" key="8">
    <source>
        <dbReference type="ARBA" id="ARBA00022989"/>
    </source>
</evidence>
<keyword evidence="9 11" id="KW-0472">Membrane</keyword>
<evidence type="ECO:0000256" key="9">
    <source>
        <dbReference type="ARBA" id="ARBA00023136"/>
    </source>
</evidence>
<evidence type="ECO:0000256" key="5">
    <source>
        <dbReference type="ARBA" id="ARBA00022692"/>
    </source>
</evidence>
<dbReference type="AlphaFoldDB" id="A0A6V8L8J1"/>
<dbReference type="GO" id="GO:0005886">
    <property type="term" value="C:plasma membrane"/>
    <property type="evidence" value="ECO:0007669"/>
    <property type="project" value="UniProtKB-SubCell"/>
</dbReference>
<comment type="caution">
    <text evidence="13">The sequence shown here is derived from an EMBL/GenBank/DDBJ whole genome shotgun (WGS) entry which is preliminary data.</text>
</comment>
<dbReference type="InterPro" id="IPR023827">
    <property type="entry name" value="Peptidase_S8_Asp-AS"/>
</dbReference>
<evidence type="ECO:0000259" key="12">
    <source>
        <dbReference type="Pfam" id="PF00082"/>
    </source>
</evidence>
<dbReference type="InterPro" id="IPR036852">
    <property type="entry name" value="Peptidase_S8/S53_dom_sf"/>
</dbReference>
<keyword evidence="5 11" id="KW-0812">Transmembrane</keyword>